<sequence length="365" mass="37614">MLGFAIVAALAAFALLVAGLMTGQVWLAIACVVASVVGLVALLIDIRRGARAEPVENAPTTGAFLGEDIDAYVAQREARRDSGTFAGGARTAFPPEGSAVGDEDPRVSDASNPVSTPASGGWLTARPSGALSGFPETEPDYTGPAYPAPPAARAAAGQPPANPYPANPYLGGPNPGQESAAQEPSGQQPSAGGYGQPQAPEPVAQDPRVADPAASGPAFTMPTVSSPPPPPRSSAPQPGDQQQFGSQPPAPPRPGQQPNAPRPGAPRERVGDLHDYVTSTGSIPRIETSGSNPVVVTEPGEVRWESSIPPAGSKLVSDQSREAMRHVNDLPPTPPPTPRRARRPEPRPTNAPVDPLDPNWRPPLD</sequence>
<feature type="transmembrane region" description="Helical" evidence="2">
    <location>
        <begin position="24"/>
        <end position="44"/>
    </location>
</feature>
<feature type="compositionally biased region" description="Polar residues" evidence="1">
    <location>
        <begin position="109"/>
        <end position="118"/>
    </location>
</feature>
<evidence type="ECO:0000313" key="3">
    <source>
        <dbReference type="EMBL" id="GAB10157.1"/>
    </source>
</evidence>
<name>G7H2T2_9ACTN</name>
<keyword evidence="2" id="KW-0472">Membrane</keyword>
<organism evidence="3 4">
    <name type="scientific">Gordonia araii NBRC 100433</name>
    <dbReference type="NCBI Taxonomy" id="1073574"/>
    <lineage>
        <taxon>Bacteria</taxon>
        <taxon>Bacillati</taxon>
        <taxon>Actinomycetota</taxon>
        <taxon>Actinomycetes</taxon>
        <taxon>Mycobacteriales</taxon>
        <taxon>Gordoniaceae</taxon>
        <taxon>Gordonia</taxon>
    </lineage>
</organism>
<keyword evidence="2" id="KW-1133">Transmembrane helix</keyword>
<reference evidence="3 4" key="1">
    <citation type="submission" date="2011-11" db="EMBL/GenBank/DDBJ databases">
        <title>Whole genome shotgun sequence of Gordonia araii NBRC 100433.</title>
        <authorList>
            <person name="Yoshida Y."/>
            <person name="Hosoyama A."/>
            <person name="Tsuchikane K."/>
            <person name="Katsumata H."/>
            <person name="Yamazaki S."/>
            <person name="Fujita N."/>
        </authorList>
    </citation>
    <scope>NUCLEOTIDE SEQUENCE [LARGE SCALE GENOMIC DNA]</scope>
    <source>
        <strain evidence="3 4">NBRC 100433</strain>
    </source>
</reference>
<evidence type="ECO:0000256" key="2">
    <source>
        <dbReference type="SAM" id="Phobius"/>
    </source>
</evidence>
<feature type="compositionally biased region" description="Polar residues" evidence="1">
    <location>
        <begin position="277"/>
        <end position="294"/>
    </location>
</feature>
<feature type="compositionally biased region" description="Pro residues" evidence="1">
    <location>
        <begin position="248"/>
        <end position="264"/>
    </location>
</feature>
<gene>
    <name evidence="3" type="ORF">GOARA_052_00560</name>
</gene>
<dbReference type="Proteomes" id="UP000035088">
    <property type="component" value="Unassembled WGS sequence"/>
</dbReference>
<keyword evidence="2" id="KW-0812">Transmembrane</keyword>
<evidence type="ECO:0000313" key="4">
    <source>
        <dbReference type="Proteomes" id="UP000035088"/>
    </source>
</evidence>
<dbReference type="STRING" id="1073574.GOARA_052_00560"/>
<keyword evidence="4" id="KW-1185">Reference proteome</keyword>
<dbReference type="RefSeq" id="WP_007322232.1">
    <property type="nucleotide sequence ID" value="NZ_BAEE01000052.1"/>
</dbReference>
<feature type="compositionally biased region" description="Basic and acidic residues" evidence="1">
    <location>
        <begin position="265"/>
        <end position="275"/>
    </location>
</feature>
<protein>
    <submittedName>
        <fullName evidence="3">Uncharacterized protein</fullName>
    </submittedName>
</protein>
<feature type="compositionally biased region" description="Basic and acidic residues" evidence="1">
    <location>
        <begin position="319"/>
        <end position="328"/>
    </location>
</feature>
<dbReference type="EMBL" id="BAEE01000052">
    <property type="protein sequence ID" value="GAB10157.1"/>
    <property type="molecule type" value="Genomic_DNA"/>
</dbReference>
<evidence type="ECO:0000256" key="1">
    <source>
        <dbReference type="SAM" id="MobiDB-lite"/>
    </source>
</evidence>
<feature type="compositionally biased region" description="Polar residues" evidence="1">
    <location>
        <begin position="176"/>
        <end position="190"/>
    </location>
</feature>
<dbReference type="AlphaFoldDB" id="G7H2T2"/>
<feature type="region of interest" description="Disordered" evidence="1">
    <location>
        <begin position="83"/>
        <end position="365"/>
    </location>
</feature>
<dbReference type="OrthoDB" id="9991011at2"/>
<proteinExistence type="predicted"/>
<comment type="caution">
    <text evidence="3">The sequence shown here is derived from an EMBL/GenBank/DDBJ whole genome shotgun (WGS) entry which is preliminary data.</text>
</comment>
<accession>G7H2T2</accession>